<evidence type="ECO:0000313" key="2">
    <source>
        <dbReference type="Proteomes" id="UP000237271"/>
    </source>
</evidence>
<dbReference type="Proteomes" id="UP000237271">
    <property type="component" value="Unassembled WGS sequence"/>
</dbReference>
<accession>A0A2P4Y8X3</accession>
<dbReference type="AlphaFoldDB" id="A0A2P4Y8X3"/>
<organism evidence="1 2">
    <name type="scientific">Phytophthora palmivora</name>
    <dbReference type="NCBI Taxonomy" id="4796"/>
    <lineage>
        <taxon>Eukaryota</taxon>
        <taxon>Sar</taxon>
        <taxon>Stramenopiles</taxon>
        <taxon>Oomycota</taxon>
        <taxon>Peronosporomycetes</taxon>
        <taxon>Peronosporales</taxon>
        <taxon>Peronosporaceae</taxon>
        <taxon>Phytophthora</taxon>
    </lineage>
</organism>
<comment type="caution">
    <text evidence="1">The sequence shown here is derived from an EMBL/GenBank/DDBJ whole genome shotgun (WGS) entry which is preliminary data.</text>
</comment>
<proteinExistence type="predicted"/>
<reference evidence="1 2" key="1">
    <citation type="journal article" date="2017" name="Genome Biol. Evol.">
        <title>Phytophthora megakarya and P. palmivora, closely related causal agents of cacao black pod rot, underwent increases in genome sizes and gene numbers by different mechanisms.</title>
        <authorList>
            <person name="Ali S.S."/>
            <person name="Shao J."/>
            <person name="Lary D.J."/>
            <person name="Kronmiller B."/>
            <person name="Shen D."/>
            <person name="Strem M.D."/>
            <person name="Amoako-Attah I."/>
            <person name="Akrofi A.Y."/>
            <person name="Begoude B.A."/>
            <person name="Ten Hoopen G.M."/>
            <person name="Coulibaly K."/>
            <person name="Kebe B.I."/>
            <person name="Melnick R.L."/>
            <person name="Guiltinan M.J."/>
            <person name="Tyler B.M."/>
            <person name="Meinhardt L.W."/>
            <person name="Bailey B.A."/>
        </authorList>
    </citation>
    <scope>NUCLEOTIDE SEQUENCE [LARGE SCALE GENOMIC DNA]</scope>
    <source>
        <strain evidence="2">sbr112.9</strain>
    </source>
</reference>
<dbReference type="EMBL" id="NCKW01004903">
    <property type="protein sequence ID" value="POM74258.1"/>
    <property type="molecule type" value="Genomic_DNA"/>
</dbReference>
<evidence type="ECO:0000313" key="1">
    <source>
        <dbReference type="EMBL" id="POM74258.1"/>
    </source>
</evidence>
<gene>
    <name evidence="1" type="ORF">PHPALM_8821</name>
</gene>
<name>A0A2P4Y8X3_9STRA</name>
<sequence>MVTDWSFLNPWRDALCSVLTPQESCLSRALARLTFTRHDGNPLSMITCMLVVNFPADEERRNNIELLQTVREAIEIFNMLAAVDKTAFVTLLPEFTDVVREIWDISDGPRLIRLVWDCTLVGQLSPSDPVASKHSVTWGELFGCPNDPWEYSEKFRDAMHRLEAMGLEDIGDWWGVLESIEYSAKDDGVPINGEQWIESGLAKIDPIV</sequence>
<dbReference type="OrthoDB" id="124996at2759"/>
<protein>
    <submittedName>
        <fullName evidence="1">Uncharacterized protein</fullName>
    </submittedName>
</protein>
<keyword evidence="2" id="KW-1185">Reference proteome</keyword>